<proteinExistence type="predicted"/>
<name>A0A6V8P3P6_9ACTN</name>
<accession>A0A6V8P3P6</accession>
<dbReference type="InterPro" id="IPR023473">
    <property type="entry name" value="AMMECR1"/>
</dbReference>
<feature type="domain" description="AMMECR1" evidence="1">
    <location>
        <begin position="1"/>
        <end position="115"/>
    </location>
</feature>
<evidence type="ECO:0000259" key="1">
    <source>
        <dbReference type="PROSITE" id="PS51112"/>
    </source>
</evidence>
<reference evidence="2 3" key="1">
    <citation type="journal article" date="2020" name="Front. Microbiol.">
        <title>Single-cell genomics of novel Actinobacteria with the Wood-Ljungdahl pathway discovered in a serpentinizing system.</title>
        <authorList>
            <person name="Merino N."/>
            <person name="Kawai M."/>
            <person name="Boyd E.S."/>
            <person name="Colman D.R."/>
            <person name="McGlynn S.E."/>
            <person name="Nealson K.H."/>
            <person name="Kurokawa K."/>
            <person name="Hongoh Y."/>
        </authorList>
    </citation>
    <scope>NUCLEOTIDE SEQUENCE [LARGE SCALE GENOMIC DNA]</scope>
    <source>
        <strain evidence="2 3">S25</strain>
    </source>
</reference>
<evidence type="ECO:0000313" key="2">
    <source>
        <dbReference type="EMBL" id="GFP26274.1"/>
    </source>
</evidence>
<comment type="caution">
    <text evidence="2">The sequence shown here is derived from an EMBL/GenBank/DDBJ whole genome shotgun (WGS) entry which is preliminary data.</text>
</comment>
<dbReference type="Pfam" id="PF01871">
    <property type="entry name" value="AMMECR1"/>
    <property type="match status" value="1"/>
</dbReference>
<dbReference type="EMBL" id="BLRX01000486">
    <property type="protein sequence ID" value="GFP26274.1"/>
    <property type="molecule type" value="Genomic_DNA"/>
</dbReference>
<sequence>MHPLVVLAKEAVELYLTEGRKPSPAIIDELGYDYRLPTPCFVTIRFKGKLRGCIGTISSTQENIALEIIENAIKSATRDPRFPPIQTNEIPYLTYSIDMLGPLQEVSDISRLNPL</sequence>
<dbReference type="PANTHER" id="PTHR13016">
    <property type="entry name" value="AMMECR1 HOMOLOG"/>
    <property type="match status" value="1"/>
</dbReference>
<evidence type="ECO:0000313" key="3">
    <source>
        <dbReference type="Proteomes" id="UP000543224"/>
    </source>
</evidence>
<protein>
    <recommendedName>
        <fullName evidence="1">AMMECR1 domain-containing protein</fullName>
    </recommendedName>
</protein>
<dbReference type="InterPro" id="IPR002733">
    <property type="entry name" value="AMMECR1_domain"/>
</dbReference>
<dbReference type="Gene3D" id="3.30.700.20">
    <property type="entry name" value="Hypothetical protein ph0010, domain 1"/>
    <property type="match status" value="1"/>
</dbReference>
<dbReference type="InterPro" id="IPR036071">
    <property type="entry name" value="AMMECR1_dom_sf"/>
</dbReference>
<organism evidence="2 3">
    <name type="scientific">Candidatus Hakubella thermalkaliphila</name>
    <dbReference type="NCBI Taxonomy" id="2754717"/>
    <lineage>
        <taxon>Bacteria</taxon>
        <taxon>Bacillati</taxon>
        <taxon>Actinomycetota</taxon>
        <taxon>Actinomycetota incertae sedis</taxon>
        <taxon>Candidatus Hakubellales</taxon>
        <taxon>Candidatus Hakubellaceae</taxon>
        <taxon>Candidatus Hakubella</taxon>
    </lineage>
</organism>
<gene>
    <name evidence="2" type="ORF">HKBW3S25_01765</name>
</gene>
<feature type="non-terminal residue" evidence="2">
    <location>
        <position position="115"/>
    </location>
</feature>
<dbReference type="AlphaFoldDB" id="A0A6V8P3P6"/>
<dbReference type="Proteomes" id="UP000543224">
    <property type="component" value="Unassembled WGS sequence"/>
</dbReference>
<dbReference type="SUPFAM" id="SSF143447">
    <property type="entry name" value="AMMECR1-like"/>
    <property type="match status" value="1"/>
</dbReference>
<dbReference type="PROSITE" id="PS51112">
    <property type="entry name" value="AMMECR1"/>
    <property type="match status" value="1"/>
</dbReference>
<dbReference type="InterPro" id="IPR027485">
    <property type="entry name" value="AMMECR1_N"/>
</dbReference>
<dbReference type="PANTHER" id="PTHR13016:SF0">
    <property type="entry name" value="AMME SYNDROME CANDIDATE GENE 1 PROTEIN"/>
    <property type="match status" value="1"/>
</dbReference>